<evidence type="ECO:0000256" key="2">
    <source>
        <dbReference type="ARBA" id="ARBA00022679"/>
    </source>
</evidence>
<dbReference type="InterPro" id="IPR050559">
    <property type="entry name" value="P-Pant_transferase_sf"/>
</dbReference>
<evidence type="ECO:0000313" key="5">
    <source>
        <dbReference type="Proteomes" id="UP000000939"/>
    </source>
</evidence>
<reference evidence="4 5" key="1">
    <citation type="journal article" date="2010" name="Stand. Genomic Sci.">
        <title>Complete genome sequence of Arcobacter nitrofigilis type strain (CI).</title>
        <authorList>
            <person name="Pati A."/>
            <person name="Gronow S."/>
            <person name="Lapidus A."/>
            <person name="Copeland A."/>
            <person name="Glavina Del Rio T."/>
            <person name="Nolan M."/>
            <person name="Lucas S."/>
            <person name="Tice H."/>
            <person name="Cheng J.F."/>
            <person name="Han C."/>
            <person name="Chertkov O."/>
            <person name="Bruce D."/>
            <person name="Tapia R."/>
            <person name="Goodwin L."/>
            <person name="Pitluck S."/>
            <person name="Liolios K."/>
            <person name="Ivanova N."/>
            <person name="Mavromatis K."/>
            <person name="Chen A."/>
            <person name="Palaniappan K."/>
            <person name="Land M."/>
            <person name="Hauser L."/>
            <person name="Chang Y.J."/>
            <person name="Jeffries C.D."/>
            <person name="Detter J.C."/>
            <person name="Rohde M."/>
            <person name="Goker M."/>
            <person name="Bristow J."/>
            <person name="Eisen J.A."/>
            <person name="Markowitz V."/>
            <person name="Hugenholtz P."/>
            <person name="Klenk H.P."/>
            <person name="Kyrpides N.C."/>
        </authorList>
    </citation>
    <scope>NUCLEOTIDE SEQUENCE [LARGE SCALE GENOMIC DNA]</scope>
    <source>
        <strain evidence="5">ATCC 33309 / DSM 7299 / CCUG 15893 / LMG 7604 / NCTC 12251 / CI</strain>
    </source>
</reference>
<gene>
    <name evidence="4" type="ordered locus">Arnit_2216</name>
</gene>
<dbReference type="SUPFAM" id="SSF56214">
    <property type="entry name" value="4'-phosphopantetheinyl transferase"/>
    <property type="match status" value="2"/>
</dbReference>
<dbReference type="GO" id="GO:0000287">
    <property type="term" value="F:magnesium ion binding"/>
    <property type="evidence" value="ECO:0007669"/>
    <property type="project" value="InterPro"/>
</dbReference>
<name>D5V0Q6_ARCNC</name>
<dbReference type="STRING" id="572480.Arnit_2216"/>
<dbReference type="GO" id="GO:0008897">
    <property type="term" value="F:holo-[acyl-carrier-protein] synthase activity"/>
    <property type="evidence" value="ECO:0007669"/>
    <property type="project" value="InterPro"/>
</dbReference>
<dbReference type="InterPro" id="IPR037143">
    <property type="entry name" value="4-PPantetheinyl_Trfase_dom_sf"/>
</dbReference>
<dbReference type="Pfam" id="PF01648">
    <property type="entry name" value="ACPS"/>
    <property type="match status" value="1"/>
</dbReference>
<accession>D5V0Q6</accession>
<dbReference type="KEGG" id="ant:Arnit_2216"/>
<dbReference type="InterPro" id="IPR008278">
    <property type="entry name" value="4-PPantetheinyl_Trfase_dom"/>
</dbReference>
<dbReference type="AlphaFoldDB" id="D5V0Q6"/>
<comment type="similarity">
    <text evidence="1">Belongs to the P-Pant transferase superfamily. Gsp/Sfp/HetI/AcpT family.</text>
</comment>
<dbReference type="GO" id="GO:0019878">
    <property type="term" value="P:lysine biosynthetic process via aminoadipic acid"/>
    <property type="evidence" value="ECO:0007669"/>
    <property type="project" value="TreeGrafter"/>
</dbReference>
<evidence type="ECO:0000313" key="4">
    <source>
        <dbReference type="EMBL" id="ADG93868.1"/>
    </source>
</evidence>
<feature type="domain" description="4'-phosphopantetheinyl transferase" evidence="3">
    <location>
        <begin position="110"/>
        <end position="191"/>
    </location>
</feature>
<evidence type="ECO:0000256" key="1">
    <source>
        <dbReference type="ARBA" id="ARBA00010990"/>
    </source>
</evidence>
<organism evidence="4 5">
    <name type="scientific">Arcobacter nitrofigilis (strain ATCC 33309 / DSM 7299 / CCUG 15893 / LMG 7604 / NCTC 12251 / CI)</name>
    <name type="common">Campylobacter nitrofigilis</name>
    <dbReference type="NCBI Taxonomy" id="572480"/>
    <lineage>
        <taxon>Bacteria</taxon>
        <taxon>Pseudomonadati</taxon>
        <taxon>Campylobacterota</taxon>
        <taxon>Epsilonproteobacteria</taxon>
        <taxon>Campylobacterales</taxon>
        <taxon>Arcobacteraceae</taxon>
        <taxon>Arcobacter</taxon>
    </lineage>
</organism>
<protein>
    <submittedName>
        <fullName evidence="4">4'-phosphopantetheinyl transferase</fullName>
    </submittedName>
</protein>
<dbReference type="PANTHER" id="PTHR12215">
    <property type="entry name" value="PHOSPHOPANTETHEINE TRANSFERASE"/>
    <property type="match status" value="1"/>
</dbReference>
<proteinExistence type="inferred from homology"/>
<sequence length="230" mass="27251">MVPLFNNNVHIWKIEIDKISEDIYKYSELLTPDELNRANKYRISNKKKAYITTRITLKILLKYYLDNDSYSITLYKNNYGKIYIKGSNLYFNISHSTDMSIITFSRNNEIGIDLENMNCDSNIIDISTRYFTKRERLWIKNLALEKQKEAFIYCWVRKEAYIKALGLGLSIPLDSFHVIPQNTKEIPIDNFQIKEWFLYPLNISTQYLGAMCIQSPNVTMSYFDAYNLYK</sequence>
<dbReference type="EMBL" id="CP001999">
    <property type="protein sequence ID" value="ADG93868.1"/>
    <property type="molecule type" value="Genomic_DNA"/>
</dbReference>
<dbReference type="eggNOG" id="COG2091">
    <property type="taxonomic scope" value="Bacteria"/>
</dbReference>
<evidence type="ECO:0000259" key="3">
    <source>
        <dbReference type="Pfam" id="PF01648"/>
    </source>
</evidence>
<dbReference type="GO" id="GO:0005829">
    <property type="term" value="C:cytosol"/>
    <property type="evidence" value="ECO:0007669"/>
    <property type="project" value="TreeGrafter"/>
</dbReference>
<dbReference type="Proteomes" id="UP000000939">
    <property type="component" value="Chromosome"/>
</dbReference>
<keyword evidence="5" id="KW-1185">Reference proteome</keyword>
<dbReference type="Gene3D" id="3.90.470.20">
    <property type="entry name" value="4'-phosphopantetheinyl transferase domain"/>
    <property type="match status" value="2"/>
</dbReference>
<dbReference type="HOGENOM" id="CLU_057011_2_3_7"/>
<keyword evidence="2 4" id="KW-0808">Transferase</keyword>
<dbReference type="PANTHER" id="PTHR12215:SF10">
    <property type="entry name" value="L-AMINOADIPATE-SEMIALDEHYDE DEHYDROGENASE-PHOSPHOPANTETHEINYL TRANSFERASE"/>
    <property type="match status" value="1"/>
</dbReference>